<dbReference type="EMBL" id="JAYMYS010000006">
    <property type="protein sequence ID" value="KAK7389591.1"/>
    <property type="molecule type" value="Genomic_DNA"/>
</dbReference>
<sequence>MVGNSQGNALLAEMEVIRSYSCKAITLTSHKDIKALLDRDSVLVAAEASSNLYTYSCYVSDFPFNLVFRSGMCLNSRSVPFLFP</sequence>
<evidence type="ECO:0000313" key="2">
    <source>
        <dbReference type="Proteomes" id="UP001386955"/>
    </source>
</evidence>
<keyword evidence="2" id="KW-1185">Reference proteome</keyword>
<reference evidence="1 2" key="1">
    <citation type="submission" date="2024-01" db="EMBL/GenBank/DDBJ databases">
        <title>The genomes of 5 underutilized Papilionoideae crops provide insights into root nodulation and disease resistanc.</title>
        <authorList>
            <person name="Jiang F."/>
        </authorList>
    </citation>
    <scope>NUCLEOTIDE SEQUENCE [LARGE SCALE GENOMIC DNA]</scope>
    <source>
        <strain evidence="1">DUOXIRENSHENG_FW03</strain>
        <tissue evidence="1">Leaves</tissue>
    </source>
</reference>
<name>A0AAN9S6L3_PSOTE</name>
<proteinExistence type="predicted"/>
<evidence type="ECO:0000313" key="1">
    <source>
        <dbReference type="EMBL" id="KAK7389591.1"/>
    </source>
</evidence>
<protein>
    <submittedName>
        <fullName evidence="1">Uncharacterized protein</fullName>
    </submittedName>
</protein>
<comment type="caution">
    <text evidence="1">The sequence shown here is derived from an EMBL/GenBank/DDBJ whole genome shotgun (WGS) entry which is preliminary data.</text>
</comment>
<dbReference type="Proteomes" id="UP001386955">
    <property type="component" value="Unassembled WGS sequence"/>
</dbReference>
<organism evidence="1 2">
    <name type="scientific">Psophocarpus tetragonolobus</name>
    <name type="common">Winged bean</name>
    <name type="synonym">Dolichos tetragonolobus</name>
    <dbReference type="NCBI Taxonomy" id="3891"/>
    <lineage>
        <taxon>Eukaryota</taxon>
        <taxon>Viridiplantae</taxon>
        <taxon>Streptophyta</taxon>
        <taxon>Embryophyta</taxon>
        <taxon>Tracheophyta</taxon>
        <taxon>Spermatophyta</taxon>
        <taxon>Magnoliopsida</taxon>
        <taxon>eudicotyledons</taxon>
        <taxon>Gunneridae</taxon>
        <taxon>Pentapetalae</taxon>
        <taxon>rosids</taxon>
        <taxon>fabids</taxon>
        <taxon>Fabales</taxon>
        <taxon>Fabaceae</taxon>
        <taxon>Papilionoideae</taxon>
        <taxon>50 kb inversion clade</taxon>
        <taxon>NPAAA clade</taxon>
        <taxon>indigoferoid/millettioid clade</taxon>
        <taxon>Phaseoleae</taxon>
        <taxon>Psophocarpus</taxon>
    </lineage>
</organism>
<gene>
    <name evidence="1" type="ORF">VNO78_24756</name>
</gene>
<accession>A0AAN9S6L3</accession>
<dbReference type="AlphaFoldDB" id="A0AAN9S6L3"/>